<dbReference type="Pfam" id="PF00392">
    <property type="entry name" value="GntR"/>
    <property type="match status" value="1"/>
</dbReference>
<protein>
    <submittedName>
        <fullName evidence="5">GntR family transcriptional regulator</fullName>
    </submittedName>
</protein>
<keyword evidence="2" id="KW-0238">DNA-binding</keyword>
<keyword evidence="3" id="KW-0804">Transcription</keyword>
<dbReference type="Pfam" id="PF07729">
    <property type="entry name" value="FCD"/>
    <property type="match status" value="1"/>
</dbReference>
<dbReference type="Gene3D" id="1.10.10.10">
    <property type="entry name" value="Winged helix-like DNA-binding domain superfamily/Winged helix DNA-binding domain"/>
    <property type="match status" value="1"/>
</dbReference>
<evidence type="ECO:0000256" key="1">
    <source>
        <dbReference type="ARBA" id="ARBA00023015"/>
    </source>
</evidence>
<dbReference type="InterPro" id="IPR011711">
    <property type="entry name" value="GntR_C"/>
</dbReference>
<dbReference type="SUPFAM" id="SSF46785">
    <property type="entry name" value="Winged helix' DNA-binding domain"/>
    <property type="match status" value="1"/>
</dbReference>
<organism evidence="5 6">
    <name type="scientific">Cryobacterium tepidiphilum</name>
    <dbReference type="NCBI Taxonomy" id="2486026"/>
    <lineage>
        <taxon>Bacteria</taxon>
        <taxon>Bacillati</taxon>
        <taxon>Actinomycetota</taxon>
        <taxon>Actinomycetes</taxon>
        <taxon>Micrococcales</taxon>
        <taxon>Microbacteriaceae</taxon>
        <taxon>Cryobacterium</taxon>
    </lineage>
</organism>
<dbReference type="SUPFAM" id="SSF48008">
    <property type="entry name" value="GntR ligand-binding domain-like"/>
    <property type="match status" value="1"/>
</dbReference>
<accession>A0A3M8L168</accession>
<keyword evidence="1" id="KW-0805">Transcription regulation</keyword>
<dbReference type="InterPro" id="IPR000524">
    <property type="entry name" value="Tscrpt_reg_HTH_GntR"/>
</dbReference>
<dbReference type="EMBL" id="RDSR01000017">
    <property type="protein sequence ID" value="RNE59281.1"/>
    <property type="molecule type" value="Genomic_DNA"/>
</dbReference>
<keyword evidence="6" id="KW-1185">Reference proteome</keyword>
<reference evidence="5 6" key="1">
    <citation type="submission" date="2018-11" db="EMBL/GenBank/DDBJ databases">
        <title>Cryobacterium sp. nov., isolated from rhizosphere soil of lettuce.</title>
        <authorList>
            <person name="Wang Y."/>
        </authorList>
    </citation>
    <scope>NUCLEOTIDE SEQUENCE [LARGE SCALE GENOMIC DNA]</scope>
    <source>
        <strain evidence="5 6">NEAU-85</strain>
    </source>
</reference>
<dbReference type="SMART" id="SM00345">
    <property type="entry name" value="HTH_GNTR"/>
    <property type="match status" value="1"/>
</dbReference>
<feature type="domain" description="HTH gntR-type" evidence="4">
    <location>
        <begin position="31"/>
        <end position="97"/>
    </location>
</feature>
<dbReference type="AlphaFoldDB" id="A0A3M8L168"/>
<evidence type="ECO:0000256" key="2">
    <source>
        <dbReference type="ARBA" id="ARBA00023125"/>
    </source>
</evidence>
<evidence type="ECO:0000256" key="3">
    <source>
        <dbReference type="ARBA" id="ARBA00023163"/>
    </source>
</evidence>
<dbReference type="Gene3D" id="1.20.120.530">
    <property type="entry name" value="GntR ligand-binding domain-like"/>
    <property type="match status" value="1"/>
</dbReference>
<dbReference type="InterPro" id="IPR008920">
    <property type="entry name" value="TF_FadR/GntR_C"/>
</dbReference>
<dbReference type="SMART" id="SM00895">
    <property type="entry name" value="FCD"/>
    <property type="match status" value="1"/>
</dbReference>
<dbReference type="Proteomes" id="UP000279859">
    <property type="component" value="Unassembled WGS sequence"/>
</dbReference>
<evidence type="ECO:0000313" key="5">
    <source>
        <dbReference type="EMBL" id="RNE59281.1"/>
    </source>
</evidence>
<dbReference type="InterPro" id="IPR036388">
    <property type="entry name" value="WH-like_DNA-bd_sf"/>
</dbReference>
<dbReference type="PANTHER" id="PTHR43537">
    <property type="entry name" value="TRANSCRIPTIONAL REGULATOR, GNTR FAMILY"/>
    <property type="match status" value="1"/>
</dbReference>
<comment type="caution">
    <text evidence="5">The sequence shown here is derived from an EMBL/GenBank/DDBJ whole genome shotgun (WGS) entry which is preliminary data.</text>
</comment>
<dbReference type="PANTHER" id="PTHR43537:SF5">
    <property type="entry name" value="UXU OPERON TRANSCRIPTIONAL REGULATOR"/>
    <property type="match status" value="1"/>
</dbReference>
<dbReference type="OrthoDB" id="8680240at2"/>
<dbReference type="InterPro" id="IPR036390">
    <property type="entry name" value="WH_DNA-bd_sf"/>
</dbReference>
<gene>
    <name evidence="5" type="ORF">EEJ31_10280</name>
</gene>
<dbReference type="GO" id="GO:0003700">
    <property type="term" value="F:DNA-binding transcription factor activity"/>
    <property type="evidence" value="ECO:0007669"/>
    <property type="project" value="InterPro"/>
</dbReference>
<dbReference type="PROSITE" id="PS50949">
    <property type="entry name" value="HTH_GNTR"/>
    <property type="match status" value="1"/>
</dbReference>
<sequence>MRYSRRNCSLAPVANDDEDSAVSGENASPERVDGETIFAVLRREILTGVHPPGAAFREVSLSERFGVSRTPVREALGRLQHERLLERATRGLQVPHLDPQEVIQIYDLRIMLEEEAAGQAAQNRRSADLMRLEALMERDRALVDPDNQAQISTNLEFHAAFWAAAHNRVLEDLLGRLSTHSVHAPHSTLSVGHRWDDALDEHGALVDAIRNRDVQAARDIARRHMETARTLRLQLLRDAAVSAV</sequence>
<dbReference type="GO" id="GO:0003677">
    <property type="term" value="F:DNA binding"/>
    <property type="evidence" value="ECO:0007669"/>
    <property type="project" value="UniProtKB-KW"/>
</dbReference>
<name>A0A3M8L168_9MICO</name>
<evidence type="ECO:0000259" key="4">
    <source>
        <dbReference type="PROSITE" id="PS50949"/>
    </source>
</evidence>
<proteinExistence type="predicted"/>
<evidence type="ECO:0000313" key="6">
    <source>
        <dbReference type="Proteomes" id="UP000279859"/>
    </source>
</evidence>